<feature type="domain" description="Ionotropic glutamate receptor L-glutamate and glycine-binding" evidence="19">
    <location>
        <begin position="416"/>
        <end position="480"/>
    </location>
</feature>
<dbReference type="FunFam" id="3.40.190.10:FF:000167">
    <property type="entry name" value="Eye-enriched kainate receptor, isoform B"/>
    <property type="match status" value="1"/>
</dbReference>
<dbReference type="FunFam" id="3.40.190.10:FF:000117">
    <property type="entry name" value="Glutamate receptor, ionotropic kainate"/>
    <property type="match status" value="1"/>
</dbReference>
<evidence type="ECO:0000313" key="20">
    <source>
        <dbReference type="Proteomes" id="UP000835206"/>
    </source>
</evidence>
<evidence type="ECO:0000256" key="6">
    <source>
        <dbReference type="ARBA" id="ARBA00022989"/>
    </source>
</evidence>
<dbReference type="SMART" id="SM00918">
    <property type="entry name" value="Lig_chan-Glu_bd"/>
    <property type="match status" value="1"/>
</dbReference>
<dbReference type="FunFam" id="1.10.287.70:FF:000067">
    <property type="entry name" value="glutamate receptor 2 isoform X1"/>
    <property type="match status" value="1"/>
</dbReference>
<evidence type="ECO:0000256" key="17">
    <source>
        <dbReference type="SAM" id="SignalP"/>
    </source>
</evidence>
<evidence type="ECO:0000256" key="4">
    <source>
        <dbReference type="ARBA" id="ARBA00022692"/>
    </source>
</evidence>
<keyword evidence="5 17" id="KW-0732">Signal</keyword>
<keyword evidence="4 16" id="KW-0812">Transmembrane</keyword>
<accession>A0A9C6SIJ1</accession>
<feature type="domain" description="Ionotropic glutamate receptor C-terminal" evidence="18">
    <location>
        <begin position="406"/>
        <end position="794"/>
    </location>
</feature>
<dbReference type="Gene3D" id="3.40.190.10">
    <property type="entry name" value="Periplasmic binding protein-like II"/>
    <property type="match status" value="2"/>
</dbReference>
<dbReference type="SUPFAM" id="SSF53822">
    <property type="entry name" value="Periplasmic binding protein-like I"/>
    <property type="match status" value="1"/>
</dbReference>
<comment type="similarity">
    <text evidence="1">Belongs to the glutamate-gated ion channel (TC 1.A.10.1) family.</text>
</comment>
<feature type="signal peptide" evidence="17">
    <location>
        <begin position="1"/>
        <end position="17"/>
    </location>
</feature>
<dbReference type="FunFam" id="3.40.50.2300:FF:000106">
    <property type="entry name" value="Glutamate receptor ionotropic, kainate"/>
    <property type="match status" value="1"/>
</dbReference>
<protein>
    <submittedName>
        <fullName evidence="21">Glutamate receptor ionotropic, kainate 1 isoform X4</fullName>
    </submittedName>
</protein>
<dbReference type="InterPro" id="IPR001828">
    <property type="entry name" value="ANF_lig-bd_rcpt"/>
</dbReference>
<evidence type="ECO:0000256" key="2">
    <source>
        <dbReference type="ARBA" id="ARBA00022448"/>
    </source>
</evidence>
<evidence type="ECO:0000256" key="12">
    <source>
        <dbReference type="ARBA" id="ARBA00023257"/>
    </source>
</evidence>
<dbReference type="Pfam" id="PF01094">
    <property type="entry name" value="ANF_receptor"/>
    <property type="match status" value="1"/>
</dbReference>
<evidence type="ECO:0000256" key="1">
    <source>
        <dbReference type="ARBA" id="ARBA00008685"/>
    </source>
</evidence>
<proteinExistence type="inferred from homology"/>
<keyword evidence="6 16" id="KW-1133">Transmembrane helix</keyword>
<evidence type="ECO:0000313" key="21">
    <source>
        <dbReference type="RefSeq" id="XP_048261327.1"/>
    </source>
</evidence>
<evidence type="ECO:0000256" key="5">
    <source>
        <dbReference type="ARBA" id="ARBA00022729"/>
    </source>
</evidence>
<keyword evidence="9 16" id="KW-0472">Membrane</keyword>
<dbReference type="PANTHER" id="PTHR18966">
    <property type="entry name" value="IONOTROPIC GLUTAMATE RECEPTOR"/>
    <property type="match status" value="1"/>
</dbReference>
<dbReference type="SMART" id="SM00079">
    <property type="entry name" value="PBPe"/>
    <property type="match status" value="1"/>
</dbReference>
<keyword evidence="2" id="KW-0813">Transport</keyword>
<name>A0A9C6SIJ1_BOMTE</name>
<evidence type="ECO:0000256" key="9">
    <source>
        <dbReference type="ARBA" id="ARBA00023136"/>
    </source>
</evidence>
<keyword evidence="11" id="KW-0325">Glycoprotein</keyword>
<dbReference type="InterPro" id="IPR019594">
    <property type="entry name" value="Glu/Gly-bd"/>
</dbReference>
<feature type="transmembrane region" description="Helical" evidence="16">
    <location>
        <begin position="536"/>
        <end position="555"/>
    </location>
</feature>
<evidence type="ECO:0000256" key="13">
    <source>
        <dbReference type="ARBA" id="ARBA00023286"/>
    </source>
</evidence>
<evidence type="ECO:0000256" key="11">
    <source>
        <dbReference type="ARBA" id="ARBA00023180"/>
    </source>
</evidence>
<dbReference type="Proteomes" id="UP000835206">
    <property type="component" value="Chromosome 4"/>
</dbReference>
<dbReference type="GO" id="GO:0015276">
    <property type="term" value="F:ligand-gated monoatomic ion channel activity"/>
    <property type="evidence" value="ECO:0007669"/>
    <property type="project" value="InterPro"/>
</dbReference>
<dbReference type="Gene3D" id="1.10.287.70">
    <property type="match status" value="1"/>
</dbReference>
<dbReference type="CDD" id="cd13714">
    <property type="entry name" value="PBP2_iGluR_Kainate"/>
    <property type="match status" value="1"/>
</dbReference>
<dbReference type="GO" id="GO:0045211">
    <property type="term" value="C:postsynaptic membrane"/>
    <property type="evidence" value="ECO:0007669"/>
    <property type="project" value="UniProtKB-SubCell"/>
</dbReference>
<organism evidence="20 21">
    <name type="scientific">Bombus terrestris</name>
    <name type="common">Buff-tailed bumblebee</name>
    <name type="synonym">Apis terrestris</name>
    <dbReference type="NCBI Taxonomy" id="30195"/>
    <lineage>
        <taxon>Eukaryota</taxon>
        <taxon>Metazoa</taxon>
        <taxon>Ecdysozoa</taxon>
        <taxon>Arthropoda</taxon>
        <taxon>Hexapoda</taxon>
        <taxon>Insecta</taxon>
        <taxon>Pterygota</taxon>
        <taxon>Neoptera</taxon>
        <taxon>Endopterygota</taxon>
        <taxon>Hymenoptera</taxon>
        <taxon>Apocrita</taxon>
        <taxon>Aculeata</taxon>
        <taxon>Apoidea</taxon>
        <taxon>Anthophila</taxon>
        <taxon>Apidae</taxon>
        <taxon>Bombus</taxon>
        <taxon>Bombus</taxon>
    </lineage>
</organism>
<dbReference type="InterPro" id="IPR015683">
    <property type="entry name" value="Ionotropic_Glu_rcpt"/>
</dbReference>
<keyword evidence="14" id="KW-0407">Ion channel</keyword>
<dbReference type="FunFam" id="3.40.190.10:FF:000060">
    <property type="entry name" value="Glutamate receptor ionotropic, kainate 1"/>
    <property type="match status" value="1"/>
</dbReference>
<keyword evidence="10 21" id="KW-0675">Receptor</keyword>
<dbReference type="AlphaFoldDB" id="A0A9C6SIJ1"/>
<dbReference type="Gene3D" id="3.40.50.2300">
    <property type="match status" value="2"/>
</dbReference>
<keyword evidence="12" id="KW-0628">Postsynaptic cell membrane</keyword>
<sequence length="950" mass="107156">MALLFAIIVILVTTAMSLPPVIRIGAIFTEDQKDSPSELAFKYAIYKINKDKTLLANTTLVYDIQYVPKDDSFRTSKKACKQLSRSVQGIFGPSDPLLGAHIQSICEALDVPHLEARVDFEPTFKEFSINLYPSQDHLNKAFKDLMSFLNWTRVAIIYEEDYGLFKLQDLVKSPPSARTEMYIRQAGPGSYRQVLREVRHKEIYKLIVDTDPAHMQQFFRAILQLQMNDYRYHYMFTTFDIETFDLEDFKYNSVNMTAFRLVDLEEPKVAEVLRQMERFQPIGHAILNKTGVIQAEPALVYDSVQVFAHGLAALDRSHDLRPANLSCEKEEPWDDGLSLYNYINAAGLHGLTGHIEFNEGKRNNFKLDLLKLKKEELVKVGEWKPGSGVNVTDVGAFYETSATNITLVVMTREEKPYVMVKEDKNLTGNARFEGFCIDLLKWIAGQVGFQYAIRLVPDHMYGVYDPKTKEWNGIVRELMEKRADLAVASMTINYARESVIDFTKPFMNLGIGILFKVSGRMPSRLFSFMNPLAVEIWLSMLGAYVMVSLTIWIVARFSPYEWIEPTPCPSCKCPLQGSHVSALDPDSDDIPLLRTVNEFTLANSFWFTVGTLMQQGSDLNPKATSTRIVGGIWWFFTLIIISSYTANLAAFLTVERMITPIENAADLAEQTQISYGTLEGGSTMTFFRDSKIGIYKKMWEFMETKSPSVFVKSYEDGVKRVLEGDYAFLMESTMLDYAVQRDCNLTQIGGLLDSKGYGIATPKGSPWRDKISLAILELQEKGVIQILYDKWWKNTGDVCNRDEKSKESKANALGVENIGGVFVVLVCGLALAILVAVLEFCWNSKKNAQSDRSLCAEMASELRFAVRCGSRQRPAAKARNSDAAVPCDRCSPRATRRRTRYCSTGHEETTYIPSIEIPRLNGQEGGALSMTEMKKSLSFDQVGAARGGNT</sequence>
<dbReference type="SUPFAM" id="SSF53850">
    <property type="entry name" value="Periplasmic binding protein-like II"/>
    <property type="match status" value="1"/>
</dbReference>
<keyword evidence="3" id="KW-1003">Cell membrane</keyword>
<comment type="subcellular location">
    <subcellularLocation>
        <location evidence="15">Postsynaptic cell membrane</location>
        <topology evidence="15">Multi-pass membrane protein</topology>
    </subcellularLocation>
</comment>
<evidence type="ECO:0000256" key="8">
    <source>
        <dbReference type="ARBA" id="ARBA00023065"/>
    </source>
</evidence>
<feature type="transmembrane region" description="Helical" evidence="16">
    <location>
        <begin position="632"/>
        <end position="654"/>
    </location>
</feature>
<keyword evidence="13" id="KW-1071">Ligand-gated ion channel</keyword>
<feature type="transmembrane region" description="Helical" evidence="16">
    <location>
        <begin position="818"/>
        <end position="842"/>
    </location>
</feature>
<evidence type="ECO:0000256" key="3">
    <source>
        <dbReference type="ARBA" id="ARBA00022475"/>
    </source>
</evidence>
<evidence type="ECO:0000256" key="10">
    <source>
        <dbReference type="ARBA" id="ARBA00023170"/>
    </source>
</evidence>
<dbReference type="RefSeq" id="XP_048261327.1">
    <property type="nucleotide sequence ID" value="XM_048405370.1"/>
</dbReference>
<dbReference type="InterPro" id="IPR001320">
    <property type="entry name" value="Iontro_rcpt_C"/>
</dbReference>
<evidence type="ECO:0000259" key="19">
    <source>
        <dbReference type="SMART" id="SM00918"/>
    </source>
</evidence>
<feature type="chain" id="PRO_5038426321" evidence="17">
    <location>
        <begin position="18"/>
        <end position="950"/>
    </location>
</feature>
<keyword evidence="20" id="KW-1185">Reference proteome</keyword>
<evidence type="ECO:0000256" key="14">
    <source>
        <dbReference type="ARBA" id="ARBA00023303"/>
    </source>
</evidence>
<keyword evidence="8" id="KW-0406">Ion transport</keyword>
<evidence type="ECO:0000256" key="15">
    <source>
        <dbReference type="ARBA" id="ARBA00034104"/>
    </source>
</evidence>
<evidence type="ECO:0000256" key="7">
    <source>
        <dbReference type="ARBA" id="ARBA00023018"/>
    </source>
</evidence>
<evidence type="ECO:0000259" key="18">
    <source>
        <dbReference type="SMART" id="SM00079"/>
    </source>
</evidence>
<dbReference type="Pfam" id="PF10613">
    <property type="entry name" value="Lig_chan-Glu_bd"/>
    <property type="match status" value="1"/>
</dbReference>
<dbReference type="InterPro" id="IPR028082">
    <property type="entry name" value="Peripla_BP_I"/>
</dbReference>
<dbReference type="Pfam" id="PF00060">
    <property type="entry name" value="Lig_chan"/>
    <property type="match status" value="1"/>
</dbReference>
<dbReference type="CDD" id="cd06382">
    <property type="entry name" value="PBP1_iGluR_Kainate"/>
    <property type="match status" value="1"/>
</dbReference>
<reference evidence="21" key="1">
    <citation type="submission" date="2025-08" db="UniProtKB">
        <authorList>
            <consortium name="RefSeq"/>
        </authorList>
    </citation>
    <scope>IDENTIFICATION</scope>
</reference>
<dbReference type="GeneID" id="100651036"/>
<keyword evidence="7" id="KW-0770">Synapse</keyword>
<evidence type="ECO:0000256" key="16">
    <source>
        <dbReference type="SAM" id="Phobius"/>
    </source>
</evidence>
<gene>
    <name evidence="21" type="primary">LOC100651036</name>
</gene>